<evidence type="ECO:0000259" key="4">
    <source>
        <dbReference type="PROSITE" id="PS51767"/>
    </source>
</evidence>
<dbReference type="InterPro" id="IPR032861">
    <property type="entry name" value="TAXi_N"/>
</dbReference>
<reference evidence="5 6" key="1">
    <citation type="submission" date="2024-01" db="EMBL/GenBank/DDBJ databases">
        <title>Genome assemblies of Stephania.</title>
        <authorList>
            <person name="Yang L."/>
        </authorList>
    </citation>
    <scope>NUCLEOTIDE SEQUENCE [LARGE SCALE GENOMIC DNA]</scope>
    <source>
        <strain evidence="5">QJT</strain>
        <tissue evidence="5">Leaf</tissue>
    </source>
</reference>
<feature type="region of interest" description="Disordered" evidence="2">
    <location>
        <begin position="173"/>
        <end position="221"/>
    </location>
</feature>
<accession>A0AAP0KMZ7</accession>
<dbReference type="PRINTS" id="PR01217">
    <property type="entry name" value="PRICHEXTENSN"/>
</dbReference>
<dbReference type="PANTHER" id="PTHR47965:SF77">
    <property type="entry name" value="ASPARTIC PROTEINASE PCS1"/>
    <property type="match status" value="1"/>
</dbReference>
<gene>
    <name evidence="5" type="ORF">Sjap_001814</name>
</gene>
<dbReference type="InterPro" id="IPR033121">
    <property type="entry name" value="PEPTIDASE_A1"/>
</dbReference>
<dbReference type="PANTHER" id="PTHR47965">
    <property type="entry name" value="ASPARTYL PROTEASE-RELATED"/>
    <property type="match status" value="1"/>
</dbReference>
<dbReference type="Proteomes" id="UP001417504">
    <property type="component" value="Unassembled WGS sequence"/>
</dbReference>
<dbReference type="Gene3D" id="2.40.70.10">
    <property type="entry name" value="Acid Proteases"/>
    <property type="match status" value="1"/>
</dbReference>
<dbReference type="InterPro" id="IPR001969">
    <property type="entry name" value="Aspartic_peptidase_AS"/>
</dbReference>
<dbReference type="InterPro" id="IPR021109">
    <property type="entry name" value="Peptidase_aspartic_dom_sf"/>
</dbReference>
<keyword evidence="3" id="KW-0732">Signal</keyword>
<feature type="chain" id="PRO_5042845617" description="Peptidase A1 domain-containing protein" evidence="3">
    <location>
        <begin position="23"/>
        <end position="221"/>
    </location>
</feature>
<feature type="compositionally biased region" description="Pro residues" evidence="2">
    <location>
        <begin position="200"/>
        <end position="221"/>
    </location>
</feature>
<organism evidence="5 6">
    <name type="scientific">Stephania japonica</name>
    <dbReference type="NCBI Taxonomy" id="461633"/>
    <lineage>
        <taxon>Eukaryota</taxon>
        <taxon>Viridiplantae</taxon>
        <taxon>Streptophyta</taxon>
        <taxon>Embryophyta</taxon>
        <taxon>Tracheophyta</taxon>
        <taxon>Spermatophyta</taxon>
        <taxon>Magnoliopsida</taxon>
        <taxon>Ranunculales</taxon>
        <taxon>Menispermaceae</taxon>
        <taxon>Menispermoideae</taxon>
        <taxon>Cissampelideae</taxon>
        <taxon>Stephania</taxon>
    </lineage>
</organism>
<proteinExistence type="inferred from homology"/>
<dbReference type="InterPro" id="IPR001461">
    <property type="entry name" value="Aspartic_peptidase_A1"/>
</dbReference>
<dbReference type="GO" id="GO:0006508">
    <property type="term" value="P:proteolysis"/>
    <property type="evidence" value="ECO:0007669"/>
    <property type="project" value="InterPro"/>
</dbReference>
<dbReference type="SUPFAM" id="SSF50630">
    <property type="entry name" value="Acid proteases"/>
    <property type="match status" value="1"/>
</dbReference>
<feature type="signal peptide" evidence="3">
    <location>
        <begin position="1"/>
        <end position="22"/>
    </location>
</feature>
<comment type="caution">
    <text evidence="5">The sequence shown here is derived from an EMBL/GenBank/DDBJ whole genome shotgun (WGS) entry which is preliminary data.</text>
</comment>
<comment type="similarity">
    <text evidence="1">Belongs to the peptidase A1 family.</text>
</comment>
<dbReference type="PROSITE" id="PS00141">
    <property type="entry name" value="ASP_PROTEASE"/>
    <property type="match status" value="1"/>
</dbReference>
<evidence type="ECO:0000256" key="2">
    <source>
        <dbReference type="SAM" id="MobiDB-lite"/>
    </source>
</evidence>
<dbReference type="AlphaFoldDB" id="A0AAP0KMZ7"/>
<keyword evidence="6" id="KW-1185">Reference proteome</keyword>
<evidence type="ECO:0000256" key="3">
    <source>
        <dbReference type="SAM" id="SignalP"/>
    </source>
</evidence>
<evidence type="ECO:0000256" key="1">
    <source>
        <dbReference type="ARBA" id="ARBA00007447"/>
    </source>
</evidence>
<dbReference type="EMBL" id="JBBNAE010000001">
    <property type="protein sequence ID" value="KAK9154334.1"/>
    <property type="molecule type" value="Genomic_DNA"/>
</dbReference>
<evidence type="ECO:0000313" key="5">
    <source>
        <dbReference type="EMBL" id="KAK9154334.1"/>
    </source>
</evidence>
<evidence type="ECO:0000313" key="6">
    <source>
        <dbReference type="Proteomes" id="UP001417504"/>
    </source>
</evidence>
<feature type="domain" description="Peptidase A1" evidence="4">
    <location>
        <begin position="80"/>
        <end position="221"/>
    </location>
</feature>
<dbReference type="PROSITE" id="PS51767">
    <property type="entry name" value="PEPTIDASE_A1"/>
    <property type="match status" value="1"/>
</dbReference>
<dbReference type="Pfam" id="PF14543">
    <property type="entry name" value="TAXi_N"/>
    <property type="match status" value="1"/>
</dbReference>
<protein>
    <recommendedName>
        <fullName evidence="4">Peptidase A1 domain-containing protein</fullName>
    </recommendedName>
</protein>
<name>A0AAP0KMZ7_9MAGN</name>
<dbReference type="GO" id="GO:0004190">
    <property type="term" value="F:aspartic-type endopeptidase activity"/>
    <property type="evidence" value="ECO:0007669"/>
    <property type="project" value="InterPro"/>
</dbReference>
<sequence>MAKATRSPPLILFLIITTTTTCFHFHPCCCSIFRNIRSRSRSRSSSSSSSVVLPLETKVIPSQSIPKPPNKLSFHHNVSLTVSLSVGTPPQNVSMVIDTGSELSWLNCKSSPSPSPSPSHPMNTFHPFLSSSYSPIPCSSPTCTTRTRDFSIPVSCDPSHHCHATLAYVDSSSSEGNLASTPSLSAPPPPPTPSSAAWTPPSPPPPPPTPPPTPTPPASWA</sequence>